<evidence type="ECO:0000259" key="2">
    <source>
        <dbReference type="Pfam" id="PF01738"/>
    </source>
</evidence>
<dbReference type="EMBL" id="MLJW01000075">
    <property type="protein sequence ID" value="OIR02333.1"/>
    <property type="molecule type" value="Genomic_DNA"/>
</dbReference>
<accession>A0A1J5SDQ8</accession>
<dbReference type="SUPFAM" id="SSF53474">
    <property type="entry name" value="alpha/beta-Hydrolases"/>
    <property type="match status" value="1"/>
</dbReference>
<dbReference type="InterPro" id="IPR051049">
    <property type="entry name" value="Dienelactone_hydrolase-like"/>
</dbReference>
<name>A0A1J5SDQ8_9ZZZZ</name>
<comment type="caution">
    <text evidence="3">The sequence shown here is derived from an EMBL/GenBank/DDBJ whole genome shotgun (WGS) entry which is preliminary data.</text>
</comment>
<dbReference type="InterPro" id="IPR029058">
    <property type="entry name" value="AB_hydrolase_fold"/>
</dbReference>
<feature type="domain" description="Dienelactone hydrolase" evidence="2">
    <location>
        <begin position="48"/>
        <end position="268"/>
    </location>
</feature>
<sequence>MTTSTDRPSSSVGFAPAAEPRPDQAIRTAADGLCAGMVEIAVAGAAMPAYRACPEGGRALPVVLVIQEIFGLHDYIRDVVRRLAHQGYYAIAPALFVRQGDPMAYQDIGRLMSDVVAKVSDRQLVDDLSAVTDFIAGEGRGDVARLAVTGFCWGGRATWLYAAHDPRVRCAVAWYGQLAAPRWAPQAASVLGLASSVSVPVLALFGGLDAHIPLSDVAALSSALAGTPSEVRVYEGAEHGFHADYRPCYQAAAAQDGWARMLTWFGRHGVT</sequence>
<dbReference type="PANTHER" id="PTHR46623:SF6">
    <property type="entry name" value="ALPHA_BETA-HYDROLASES SUPERFAMILY PROTEIN"/>
    <property type="match status" value="1"/>
</dbReference>
<protein>
    <submittedName>
        <fullName evidence="3">Carboxymethylenebutenolidase</fullName>
        <ecNumber evidence="3">3.1.1.45</ecNumber>
    </submittedName>
</protein>
<organism evidence="3">
    <name type="scientific">mine drainage metagenome</name>
    <dbReference type="NCBI Taxonomy" id="410659"/>
    <lineage>
        <taxon>unclassified sequences</taxon>
        <taxon>metagenomes</taxon>
        <taxon>ecological metagenomes</taxon>
    </lineage>
</organism>
<gene>
    <name evidence="3" type="primary">clcD_3</name>
    <name evidence="3" type="ORF">GALL_154900</name>
</gene>
<dbReference type="EC" id="3.1.1.45" evidence="3"/>
<dbReference type="GO" id="GO:0008806">
    <property type="term" value="F:carboxymethylenebutenolidase activity"/>
    <property type="evidence" value="ECO:0007669"/>
    <property type="project" value="UniProtKB-EC"/>
</dbReference>
<feature type="region of interest" description="Disordered" evidence="1">
    <location>
        <begin position="1"/>
        <end position="20"/>
    </location>
</feature>
<dbReference type="PANTHER" id="PTHR46623">
    <property type="entry name" value="CARBOXYMETHYLENEBUTENOLIDASE-RELATED"/>
    <property type="match status" value="1"/>
</dbReference>
<keyword evidence="3" id="KW-0378">Hydrolase</keyword>
<dbReference type="Pfam" id="PF01738">
    <property type="entry name" value="DLH"/>
    <property type="match status" value="1"/>
</dbReference>
<dbReference type="Gene3D" id="3.40.50.1820">
    <property type="entry name" value="alpha/beta hydrolase"/>
    <property type="match status" value="1"/>
</dbReference>
<reference evidence="3" key="1">
    <citation type="submission" date="2016-10" db="EMBL/GenBank/DDBJ databases">
        <title>Sequence of Gallionella enrichment culture.</title>
        <authorList>
            <person name="Poehlein A."/>
            <person name="Muehling M."/>
            <person name="Daniel R."/>
        </authorList>
    </citation>
    <scope>NUCLEOTIDE SEQUENCE</scope>
</reference>
<evidence type="ECO:0000256" key="1">
    <source>
        <dbReference type="SAM" id="MobiDB-lite"/>
    </source>
</evidence>
<feature type="compositionally biased region" description="Polar residues" evidence="1">
    <location>
        <begin position="1"/>
        <end position="12"/>
    </location>
</feature>
<dbReference type="AlphaFoldDB" id="A0A1J5SDQ8"/>
<dbReference type="InterPro" id="IPR002925">
    <property type="entry name" value="Dienelactn_hydro"/>
</dbReference>
<evidence type="ECO:0000313" key="3">
    <source>
        <dbReference type="EMBL" id="OIR02333.1"/>
    </source>
</evidence>
<proteinExistence type="predicted"/>